<feature type="transmembrane region" description="Helical" evidence="6">
    <location>
        <begin position="329"/>
        <end position="352"/>
    </location>
</feature>
<dbReference type="PANTHER" id="PTHR30287:SF1">
    <property type="entry name" value="INNER MEMBRANE PROTEIN"/>
    <property type="match status" value="1"/>
</dbReference>
<feature type="transmembrane region" description="Helical" evidence="6">
    <location>
        <begin position="767"/>
        <end position="786"/>
    </location>
</feature>
<dbReference type="Proteomes" id="UP001596074">
    <property type="component" value="Unassembled WGS sequence"/>
</dbReference>
<comment type="caution">
    <text evidence="8">The sequence shown here is derived from an EMBL/GenBank/DDBJ whole genome shotgun (WGS) entry which is preliminary data.</text>
</comment>
<keyword evidence="4 6" id="KW-1133">Transmembrane helix</keyword>
<dbReference type="InterPro" id="IPR038766">
    <property type="entry name" value="Membrane_comp_ABC_pdt"/>
</dbReference>
<protein>
    <submittedName>
        <fullName evidence="8">FtsX-like permease family protein</fullName>
    </submittedName>
</protein>
<feature type="transmembrane region" description="Helical" evidence="6">
    <location>
        <begin position="287"/>
        <end position="309"/>
    </location>
</feature>
<evidence type="ECO:0000313" key="9">
    <source>
        <dbReference type="Proteomes" id="UP001596074"/>
    </source>
</evidence>
<keyword evidence="5 6" id="KW-0472">Membrane</keyword>
<feature type="transmembrane region" description="Helical" evidence="6">
    <location>
        <begin position="400"/>
        <end position="423"/>
    </location>
</feature>
<feature type="transmembrane region" description="Helical" evidence="6">
    <location>
        <begin position="730"/>
        <end position="755"/>
    </location>
</feature>
<evidence type="ECO:0000256" key="5">
    <source>
        <dbReference type="ARBA" id="ARBA00023136"/>
    </source>
</evidence>
<keyword evidence="9" id="KW-1185">Reference proteome</keyword>
<dbReference type="EMBL" id="JBHSON010000016">
    <property type="protein sequence ID" value="MFC5746759.1"/>
    <property type="molecule type" value="Genomic_DNA"/>
</dbReference>
<evidence type="ECO:0000256" key="2">
    <source>
        <dbReference type="ARBA" id="ARBA00022475"/>
    </source>
</evidence>
<organism evidence="8 9">
    <name type="scientific">Actinomadura rugatobispora</name>
    <dbReference type="NCBI Taxonomy" id="1994"/>
    <lineage>
        <taxon>Bacteria</taxon>
        <taxon>Bacillati</taxon>
        <taxon>Actinomycetota</taxon>
        <taxon>Actinomycetes</taxon>
        <taxon>Streptosporangiales</taxon>
        <taxon>Thermomonosporaceae</taxon>
        <taxon>Actinomadura</taxon>
    </lineage>
</organism>
<feature type="transmembrane region" description="Helical" evidence="6">
    <location>
        <begin position="373"/>
        <end position="394"/>
    </location>
</feature>
<sequence>MKTRHGIFVALAFAAVLIGTFGVLLESALRAHAPVARYGEAAAVVTAPQSVSMLIKQPGSEPETQRRPLTERARVPVAAAQRLRSVPGVRDVVADVSFPVAAADGRAFTGHNWSRLASLRTGRAPRTAGEVALEQASGAAVGRRVMLQVNGAPRPYTVTGLVAEGAYFAPETAVALSGRPSEADALLVYTGGGAETAALREAVPGLKVLTGAARGDAEDLSVATARPDVVEMGASLGSVAVMTTLVVAGGLIALSIRERAREFALLRTVGATPGQVRAQIVRENVRAAVAAGLLGGTLSLPAGAAMHAAMAGRGVLPGGLGLSLSPLPALAALLIAVLTAAVSALLASLRLARIRPVQALGEAAVERPGLPRWRVGAGGLFLVLGLSALGASAATSGATAAVSVGGLVISLIIATAFLGPLIARIGVRVLGGTVRRLDPVAGGLAAHAAGAAALRAGAVLTPVALAVAFAGVQLFVQSTMVRATEVQAREATRATQVLVSAGPGLPAEAAAAVRATPGVTAATAVKRTTVVMAVNELGEKQLRSLPARGVGAGGLAATTDPGVVSGRLGELRGETVALSRDVAGGTRVGAIKPLWLGDGTRLRPRVVAIYERGLGLGDVLLPRDLVAAHATSPLDDHVLVSGEADLRPVAARYAGARVVTAGAFGARVSEELRLQGFLSGVVVAAICGFIVIGLVTTLATATAARRGEFALLRLAGATRRQVLRSLRLEAVVVLGTGLATGALIAAVTLLVFATAVTGLPLPSVPPVPAALVLLLVAGSGAAAMLLPARALLRGDSPGTP</sequence>
<comment type="subcellular location">
    <subcellularLocation>
        <location evidence="1">Cell membrane</location>
        <topology evidence="1">Multi-pass membrane protein</topology>
    </subcellularLocation>
</comment>
<dbReference type="InterPro" id="IPR003838">
    <property type="entry name" value="ABC3_permease_C"/>
</dbReference>
<dbReference type="PANTHER" id="PTHR30287">
    <property type="entry name" value="MEMBRANE COMPONENT OF PREDICTED ABC SUPERFAMILY METABOLITE UPTAKE TRANSPORTER"/>
    <property type="match status" value="1"/>
</dbReference>
<keyword evidence="3 6" id="KW-0812">Transmembrane</keyword>
<evidence type="ECO:0000256" key="4">
    <source>
        <dbReference type="ARBA" id="ARBA00022989"/>
    </source>
</evidence>
<reference evidence="9" key="1">
    <citation type="journal article" date="2019" name="Int. J. Syst. Evol. Microbiol.">
        <title>The Global Catalogue of Microorganisms (GCM) 10K type strain sequencing project: providing services to taxonomists for standard genome sequencing and annotation.</title>
        <authorList>
            <consortium name="The Broad Institute Genomics Platform"/>
            <consortium name="The Broad Institute Genome Sequencing Center for Infectious Disease"/>
            <person name="Wu L."/>
            <person name="Ma J."/>
        </authorList>
    </citation>
    <scope>NUCLEOTIDE SEQUENCE [LARGE SCALE GENOMIC DNA]</scope>
    <source>
        <strain evidence="9">KCTC 42087</strain>
    </source>
</reference>
<feature type="transmembrane region" description="Helical" evidence="6">
    <location>
        <begin position="444"/>
        <end position="472"/>
    </location>
</feature>
<evidence type="ECO:0000256" key="3">
    <source>
        <dbReference type="ARBA" id="ARBA00022692"/>
    </source>
</evidence>
<dbReference type="Pfam" id="PF02687">
    <property type="entry name" value="FtsX"/>
    <property type="match status" value="2"/>
</dbReference>
<keyword evidence="2" id="KW-1003">Cell membrane</keyword>
<gene>
    <name evidence="8" type="ORF">ACFPZN_14130</name>
</gene>
<evidence type="ECO:0000256" key="6">
    <source>
        <dbReference type="SAM" id="Phobius"/>
    </source>
</evidence>
<accession>A0ABW0ZYA0</accession>
<name>A0ABW0ZYA0_9ACTN</name>
<feature type="transmembrane region" description="Helical" evidence="6">
    <location>
        <begin position="677"/>
        <end position="704"/>
    </location>
</feature>
<dbReference type="RefSeq" id="WP_378282375.1">
    <property type="nucleotide sequence ID" value="NZ_JBHSON010000016.1"/>
</dbReference>
<feature type="domain" description="ABC3 transporter permease C-terminal" evidence="7">
    <location>
        <begin position="238"/>
        <end position="355"/>
    </location>
</feature>
<evidence type="ECO:0000259" key="7">
    <source>
        <dbReference type="Pfam" id="PF02687"/>
    </source>
</evidence>
<proteinExistence type="predicted"/>
<feature type="transmembrane region" description="Helical" evidence="6">
    <location>
        <begin position="236"/>
        <end position="256"/>
    </location>
</feature>
<feature type="domain" description="ABC3 transporter permease C-terminal" evidence="7">
    <location>
        <begin position="682"/>
        <end position="793"/>
    </location>
</feature>
<evidence type="ECO:0000256" key="1">
    <source>
        <dbReference type="ARBA" id="ARBA00004651"/>
    </source>
</evidence>
<evidence type="ECO:0000313" key="8">
    <source>
        <dbReference type="EMBL" id="MFC5746759.1"/>
    </source>
</evidence>